<proteinExistence type="predicted"/>
<name>A0ABX9E294_9PSEU</name>
<gene>
    <name evidence="1" type="ORF">C8D87_108221</name>
</gene>
<organism evidence="1 2">
    <name type="scientific">Lentzea atacamensis</name>
    <dbReference type="NCBI Taxonomy" id="531938"/>
    <lineage>
        <taxon>Bacteria</taxon>
        <taxon>Bacillati</taxon>
        <taxon>Actinomycetota</taxon>
        <taxon>Actinomycetes</taxon>
        <taxon>Pseudonocardiales</taxon>
        <taxon>Pseudonocardiaceae</taxon>
        <taxon>Lentzea</taxon>
    </lineage>
</organism>
<comment type="caution">
    <text evidence="1">The sequence shown here is derived from an EMBL/GenBank/DDBJ whole genome shotgun (WGS) entry which is preliminary data.</text>
</comment>
<dbReference type="Proteomes" id="UP000248714">
    <property type="component" value="Unassembled WGS sequence"/>
</dbReference>
<accession>A0ABX9E294</accession>
<protein>
    <submittedName>
        <fullName evidence="1">Uncharacterized protein</fullName>
    </submittedName>
</protein>
<dbReference type="RefSeq" id="WP_112229489.1">
    <property type="nucleotide sequence ID" value="NZ_QLTT01000008.1"/>
</dbReference>
<dbReference type="EMBL" id="QLTT01000008">
    <property type="protein sequence ID" value="RAS62400.1"/>
    <property type="molecule type" value="Genomic_DNA"/>
</dbReference>
<sequence length="64" mass="6986">MFEAQRARLVRKTRLELMYLEDGFATMQADCRPKVTSSTAVTTCVATLSAAARARLVHKPTGAS</sequence>
<evidence type="ECO:0000313" key="1">
    <source>
        <dbReference type="EMBL" id="RAS62400.1"/>
    </source>
</evidence>
<reference evidence="1 2" key="1">
    <citation type="submission" date="2018-06" db="EMBL/GenBank/DDBJ databases">
        <title>Genomic Encyclopedia of Type Strains, Phase IV (KMG-IV): sequencing the most valuable type-strain genomes for metagenomic binning, comparative biology and taxonomic classification.</title>
        <authorList>
            <person name="Goeker M."/>
        </authorList>
    </citation>
    <scope>NUCLEOTIDE SEQUENCE [LARGE SCALE GENOMIC DNA]</scope>
    <source>
        <strain evidence="1 2">DSM 45479</strain>
    </source>
</reference>
<evidence type="ECO:0000313" key="2">
    <source>
        <dbReference type="Proteomes" id="UP000248714"/>
    </source>
</evidence>
<keyword evidence="2" id="KW-1185">Reference proteome</keyword>